<evidence type="ECO:0000259" key="4">
    <source>
        <dbReference type="SMART" id="SM00822"/>
    </source>
</evidence>
<feature type="domain" description="Ketoreductase" evidence="4">
    <location>
        <begin position="6"/>
        <end position="182"/>
    </location>
</feature>
<dbReference type="InterPro" id="IPR020904">
    <property type="entry name" value="Sc_DH/Rdtase_CS"/>
</dbReference>
<keyword evidence="2" id="KW-0560">Oxidoreductase</keyword>
<dbReference type="PRINTS" id="PR00081">
    <property type="entry name" value="GDHRDH"/>
</dbReference>
<dbReference type="Proteomes" id="UP001500957">
    <property type="component" value="Unassembled WGS sequence"/>
</dbReference>
<evidence type="ECO:0000256" key="2">
    <source>
        <dbReference type="ARBA" id="ARBA00023002"/>
    </source>
</evidence>
<dbReference type="SMART" id="SM00822">
    <property type="entry name" value="PKS_KR"/>
    <property type="match status" value="1"/>
</dbReference>
<dbReference type="InterPro" id="IPR002347">
    <property type="entry name" value="SDR_fam"/>
</dbReference>
<dbReference type="Gene3D" id="3.40.50.720">
    <property type="entry name" value="NAD(P)-binding Rossmann-like Domain"/>
    <property type="match status" value="1"/>
</dbReference>
<dbReference type="InterPro" id="IPR036291">
    <property type="entry name" value="NAD(P)-bd_dom_sf"/>
</dbReference>
<evidence type="ECO:0000256" key="3">
    <source>
        <dbReference type="ARBA" id="ARBA00023027"/>
    </source>
</evidence>
<dbReference type="PROSITE" id="PS00061">
    <property type="entry name" value="ADH_SHORT"/>
    <property type="match status" value="1"/>
</dbReference>
<name>A0ABN1GC36_9ACTN</name>
<dbReference type="CDD" id="cd05233">
    <property type="entry name" value="SDR_c"/>
    <property type="match status" value="1"/>
</dbReference>
<evidence type="ECO:0000313" key="5">
    <source>
        <dbReference type="EMBL" id="GAA0608286.1"/>
    </source>
</evidence>
<comment type="similarity">
    <text evidence="1">Belongs to the short-chain dehydrogenases/reductases (SDR) family.</text>
</comment>
<dbReference type="PRINTS" id="PR00080">
    <property type="entry name" value="SDRFAMILY"/>
</dbReference>
<evidence type="ECO:0000256" key="1">
    <source>
        <dbReference type="ARBA" id="ARBA00006484"/>
    </source>
</evidence>
<dbReference type="PANTHER" id="PTHR24321:SF8">
    <property type="entry name" value="ESTRADIOL 17-BETA-DEHYDROGENASE 8-RELATED"/>
    <property type="match status" value="1"/>
</dbReference>
<dbReference type="EMBL" id="BAAAHE010000007">
    <property type="protein sequence ID" value="GAA0608286.1"/>
    <property type="molecule type" value="Genomic_DNA"/>
</dbReference>
<reference evidence="5 6" key="1">
    <citation type="journal article" date="2019" name="Int. J. Syst. Evol. Microbiol.">
        <title>The Global Catalogue of Microorganisms (GCM) 10K type strain sequencing project: providing services to taxonomists for standard genome sequencing and annotation.</title>
        <authorList>
            <consortium name="The Broad Institute Genomics Platform"/>
            <consortium name="The Broad Institute Genome Sequencing Center for Infectious Disease"/>
            <person name="Wu L."/>
            <person name="Ma J."/>
        </authorList>
    </citation>
    <scope>NUCLEOTIDE SEQUENCE [LARGE SCALE GENOMIC DNA]</scope>
    <source>
        <strain evidence="5 6">JCM 10671</strain>
    </source>
</reference>
<proteinExistence type="inferred from homology"/>
<dbReference type="PANTHER" id="PTHR24321">
    <property type="entry name" value="DEHYDROGENASES, SHORT CHAIN"/>
    <property type="match status" value="1"/>
</dbReference>
<protein>
    <submittedName>
        <fullName evidence="5">3-oxoacyl-ACP reductase FabG</fullName>
    </submittedName>
</protein>
<evidence type="ECO:0000313" key="6">
    <source>
        <dbReference type="Proteomes" id="UP001500957"/>
    </source>
</evidence>
<keyword evidence="6" id="KW-1185">Reference proteome</keyword>
<dbReference type="InterPro" id="IPR057326">
    <property type="entry name" value="KR_dom"/>
</dbReference>
<dbReference type="Pfam" id="PF13561">
    <property type="entry name" value="adh_short_C2"/>
    <property type="match status" value="1"/>
</dbReference>
<organism evidence="5 6">
    <name type="scientific">Sporichthya brevicatena</name>
    <dbReference type="NCBI Taxonomy" id="171442"/>
    <lineage>
        <taxon>Bacteria</taxon>
        <taxon>Bacillati</taxon>
        <taxon>Actinomycetota</taxon>
        <taxon>Actinomycetes</taxon>
        <taxon>Sporichthyales</taxon>
        <taxon>Sporichthyaceae</taxon>
        <taxon>Sporichthya</taxon>
    </lineage>
</organism>
<sequence>MRPPGAVAVVTGAAGGLGQAITAALVGDGVHVAALDVAEDPLKDLTDTHPGSVSPFVTDITSSDQVRETVRRVAEVGPPLILIHNAGLIFGAGRIEDISADLWSDEFAVHTTAALLLTQATLPAMRAAGWGRIVHVSSIAASMGDFGHGAYAASKAALSGLAKTTALEGARHGITANCVLPGLVDTPAFQQFPEQLRTRIEVTTAIRRPGRPAEVAAVVAFLASPGASYLTGQDITVDGGLGLYVF</sequence>
<keyword evidence="3" id="KW-0520">NAD</keyword>
<gene>
    <name evidence="5" type="primary">fabG_4</name>
    <name evidence="5" type="ORF">GCM10009547_07800</name>
</gene>
<accession>A0ABN1GC36</accession>
<comment type="caution">
    <text evidence="5">The sequence shown here is derived from an EMBL/GenBank/DDBJ whole genome shotgun (WGS) entry which is preliminary data.</text>
</comment>
<dbReference type="SUPFAM" id="SSF51735">
    <property type="entry name" value="NAD(P)-binding Rossmann-fold domains"/>
    <property type="match status" value="1"/>
</dbReference>
<dbReference type="RefSeq" id="WP_344601808.1">
    <property type="nucleotide sequence ID" value="NZ_BAAAHE010000007.1"/>
</dbReference>